<sequence>MSLNKMLEQKEMKELIRLLRQYDLEDCLGLSPVDIDKAYRAYSDERSLSPEFYIDCLEEDEPDWSEYAEEGEDFIEESKRVWAEEKELGRTIKKIENSKVIICKALEEHLTKQSTLEEMYLRFSDNTLFFIRKLIEEGEETRTGDVVMEIDLKSDDRTRVIFLETYCGICEFKRVPAYKSEDGYEHLVFVSFDKEVLGILEKLDTVDNDTERRIRSVIEDVNYVAIKYNDALPIETAYEFFRTYAEQTKECQLLSFENYIDKSLECSHRGMHCICEYKGKKYMTEPGNLETAITDGEIIEVKESEDDYPSFFEATIEEMEKSHLKHYIPSAEEMKEYLDNGYWPTRECYARLKDLITEIYLDEQTIENATGAMFRIFDKGNLERRYYSMDDVEDNVRDLIGYITMSIMGNNDIDDILDDNELKAVTWILKDETKDKLKQIITDCSLKTNKPSLMGHTEKA</sequence>
<gene>
    <name evidence="1" type="ORF">SAMN04487928_12023</name>
</gene>
<name>A0A1I5W2K5_9FIRM</name>
<proteinExistence type="predicted"/>
<dbReference type="AlphaFoldDB" id="A0A1I5W2K5"/>
<accession>A0A1I5W2K5</accession>
<protein>
    <submittedName>
        <fullName evidence="1">Uncharacterized protein</fullName>
    </submittedName>
</protein>
<organism evidence="1 2">
    <name type="scientific">Butyrivibrio proteoclasticus</name>
    <dbReference type="NCBI Taxonomy" id="43305"/>
    <lineage>
        <taxon>Bacteria</taxon>
        <taxon>Bacillati</taxon>
        <taxon>Bacillota</taxon>
        <taxon>Clostridia</taxon>
        <taxon>Lachnospirales</taxon>
        <taxon>Lachnospiraceae</taxon>
        <taxon>Butyrivibrio</taxon>
    </lineage>
</organism>
<dbReference type="EMBL" id="FOXO01000020">
    <property type="protein sequence ID" value="SFQ13486.1"/>
    <property type="molecule type" value="Genomic_DNA"/>
</dbReference>
<dbReference type="Proteomes" id="UP000182624">
    <property type="component" value="Unassembled WGS sequence"/>
</dbReference>
<keyword evidence="2" id="KW-1185">Reference proteome</keyword>
<evidence type="ECO:0000313" key="2">
    <source>
        <dbReference type="Proteomes" id="UP000182624"/>
    </source>
</evidence>
<dbReference type="RefSeq" id="WP_074889454.1">
    <property type="nucleotide sequence ID" value="NZ_FOXO01000020.1"/>
</dbReference>
<reference evidence="2" key="1">
    <citation type="submission" date="2016-10" db="EMBL/GenBank/DDBJ databases">
        <authorList>
            <person name="Varghese N."/>
            <person name="Submissions S."/>
        </authorList>
    </citation>
    <scope>NUCLEOTIDE SEQUENCE [LARGE SCALE GENOMIC DNA]</scope>
    <source>
        <strain evidence="2">P18</strain>
    </source>
</reference>
<evidence type="ECO:0000313" key="1">
    <source>
        <dbReference type="EMBL" id="SFQ13486.1"/>
    </source>
</evidence>